<evidence type="ECO:0000313" key="13">
    <source>
        <dbReference type="EMBL" id="KAE8261778.1"/>
    </source>
</evidence>
<evidence type="ECO:0000256" key="2">
    <source>
        <dbReference type="ARBA" id="ARBA00022490"/>
    </source>
</evidence>
<dbReference type="GO" id="GO:0007018">
    <property type="term" value="P:microtubule-based movement"/>
    <property type="evidence" value="ECO:0007669"/>
    <property type="project" value="InterPro"/>
</dbReference>
<feature type="compositionally biased region" description="Gly residues" evidence="10">
    <location>
        <begin position="214"/>
        <end position="225"/>
    </location>
</feature>
<dbReference type="EMBL" id="LWDD02000320">
    <property type="protein sequence ID" value="KAE8261778.1"/>
    <property type="molecule type" value="Genomic_DNA"/>
</dbReference>
<dbReference type="Pfam" id="PF00225">
    <property type="entry name" value="Kinesin"/>
    <property type="match status" value="1"/>
</dbReference>
<feature type="compositionally biased region" description="Gly residues" evidence="10">
    <location>
        <begin position="193"/>
        <end position="206"/>
    </location>
</feature>
<feature type="region of interest" description="Disordered" evidence="10">
    <location>
        <begin position="351"/>
        <end position="378"/>
    </location>
</feature>
<evidence type="ECO:0000256" key="6">
    <source>
        <dbReference type="ARBA" id="ARBA00023175"/>
    </source>
</evidence>
<feature type="region of interest" description="Disordered" evidence="10">
    <location>
        <begin position="1"/>
        <end position="122"/>
    </location>
</feature>
<reference evidence="12" key="3">
    <citation type="submission" date="2020-10" db="EMBL/GenBank/DDBJ databases">
        <authorList>
            <person name="Sedaghatjoo S."/>
        </authorList>
    </citation>
    <scope>NUCLEOTIDE SEQUENCE</scope>
    <source>
        <strain evidence="12">AZH3</strain>
    </source>
</reference>
<dbReference type="GO" id="GO:0005634">
    <property type="term" value="C:nucleus"/>
    <property type="evidence" value="ECO:0007669"/>
    <property type="project" value="TreeGrafter"/>
</dbReference>
<dbReference type="PROSITE" id="PS00411">
    <property type="entry name" value="KINESIN_MOTOR_1"/>
    <property type="match status" value="1"/>
</dbReference>
<gene>
    <name evidence="13" type="ORF">A4X03_0g2973</name>
    <name evidence="12" type="ORF">JKIAZH3_G6492</name>
</gene>
<dbReference type="InterPro" id="IPR019821">
    <property type="entry name" value="Kinesin_motor_CS"/>
</dbReference>
<comment type="similarity">
    <text evidence="8">Belongs to the TRAFAC class myosin-kinesin ATPase superfamily. Kinesin family.</text>
</comment>
<feature type="region of interest" description="Disordered" evidence="10">
    <location>
        <begin position="131"/>
        <end position="150"/>
    </location>
</feature>
<keyword evidence="5 8" id="KW-0067">ATP-binding</keyword>
<dbReference type="InterPro" id="IPR027417">
    <property type="entry name" value="P-loop_NTPase"/>
</dbReference>
<evidence type="ECO:0000256" key="7">
    <source>
        <dbReference type="ARBA" id="ARBA00023212"/>
    </source>
</evidence>
<keyword evidence="7" id="KW-0206">Cytoskeleton</keyword>
<protein>
    <recommendedName>
        <fullName evidence="11">Kinesin motor domain-containing protein</fullName>
    </recommendedName>
</protein>
<accession>A0A177V9M4</accession>
<evidence type="ECO:0000256" key="3">
    <source>
        <dbReference type="ARBA" id="ARBA00022701"/>
    </source>
</evidence>
<feature type="binding site" evidence="8">
    <location>
        <begin position="276"/>
        <end position="283"/>
    </location>
    <ligand>
        <name>ATP</name>
        <dbReference type="ChEBI" id="CHEBI:30616"/>
    </ligand>
</feature>
<feature type="compositionally biased region" description="Low complexity" evidence="10">
    <location>
        <begin position="131"/>
        <end position="143"/>
    </location>
</feature>
<evidence type="ECO:0000313" key="15">
    <source>
        <dbReference type="Proteomes" id="UP000836402"/>
    </source>
</evidence>
<dbReference type="Proteomes" id="UP000836402">
    <property type="component" value="Unassembled WGS sequence"/>
</dbReference>
<dbReference type="Proteomes" id="UP000077671">
    <property type="component" value="Unassembled WGS sequence"/>
</dbReference>
<dbReference type="GO" id="GO:0005876">
    <property type="term" value="C:spindle microtubule"/>
    <property type="evidence" value="ECO:0007669"/>
    <property type="project" value="TreeGrafter"/>
</dbReference>
<dbReference type="SMART" id="SM00129">
    <property type="entry name" value="KISc"/>
    <property type="match status" value="1"/>
</dbReference>
<dbReference type="PROSITE" id="PS50067">
    <property type="entry name" value="KINESIN_MOTOR_2"/>
    <property type="match status" value="1"/>
</dbReference>
<feature type="coiled-coil region" evidence="9">
    <location>
        <begin position="674"/>
        <end position="708"/>
    </location>
</feature>
<evidence type="ECO:0000256" key="1">
    <source>
        <dbReference type="ARBA" id="ARBA00004245"/>
    </source>
</evidence>
<feature type="compositionally biased region" description="Low complexity" evidence="10">
    <location>
        <begin position="108"/>
        <end position="117"/>
    </location>
</feature>
<feature type="domain" description="Kinesin motor" evidence="11">
    <location>
        <begin position="124"/>
        <end position="600"/>
    </location>
</feature>
<organism evidence="13 14">
    <name type="scientific">Tilletia caries</name>
    <name type="common">wheat bunt fungus</name>
    <dbReference type="NCBI Taxonomy" id="13290"/>
    <lineage>
        <taxon>Eukaryota</taxon>
        <taxon>Fungi</taxon>
        <taxon>Dikarya</taxon>
        <taxon>Basidiomycota</taxon>
        <taxon>Ustilaginomycotina</taxon>
        <taxon>Exobasidiomycetes</taxon>
        <taxon>Tilletiales</taxon>
        <taxon>Tilletiaceae</taxon>
        <taxon>Tilletia</taxon>
    </lineage>
</organism>
<evidence type="ECO:0000256" key="10">
    <source>
        <dbReference type="SAM" id="MobiDB-lite"/>
    </source>
</evidence>
<dbReference type="GO" id="GO:0008574">
    <property type="term" value="F:plus-end-directed microtubule motor activity"/>
    <property type="evidence" value="ECO:0007669"/>
    <property type="project" value="TreeGrafter"/>
</dbReference>
<feature type="compositionally biased region" description="Low complexity" evidence="10">
    <location>
        <begin position="81"/>
        <end position="99"/>
    </location>
</feature>
<comment type="subcellular location">
    <subcellularLocation>
        <location evidence="1">Cytoplasm</location>
        <location evidence="1">Cytoskeleton</location>
    </subcellularLocation>
</comment>
<dbReference type="Gene3D" id="3.40.850.10">
    <property type="entry name" value="Kinesin motor domain"/>
    <property type="match status" value="1"/>
</dbReference>
<reference evidence="13" key="2">
    <citation type="journal article" date="2019" name="IMA Fungus">
        <title>Genome sequencing and comparison of five Tilletia species to identify candidate genes for the detection of regulated species infecting wheat.</title>
        <authorList>
            <person name="Nguyen H.D.T."/>
            <person name="Sultana T."/>
            <person name="Kesanakurti P."/>
            <person name="Hambleton S."/>
        </authorList>
    </citation>
    <scope>NUCLEOTIDE SEQUENCE</scope>
    <source>
        <strain evidence="13">DAOMC 238032</strain>
    </source>
</reference>
<dbReference type="GO" id="GO:0072686">
    <property type="term" value="C:mitotic spindle"/>
    <property type="evidence" value="ECO:0007669"/>
    <property type="project" value="TreeGrafter"/>
</dbReference>
<evidence type="ECO:0000256" key="4">
    <source>
        <dbReference type="ARBA" id="ARBA00022741"/>
    </source>
</evidence>
<feature type="region of interest" description="Disordered" evidence="10">
    <location>
        <begin position="188"/>
        <end position="231"/>
    </location>
</feature>
<dbReference type="InterPro" id="IPR047149">
    <property type="entry name" value="KIF11-like"/>
</dbReference>
<comment type="caution">
    <text evidence="13">The sequence shown here is derived from an EMBL/GenBank/DDBJ whole genome shotgun (WGS) entry which is preliminary data.</text>
</comment>
<evidence type="ECO:0000256" key="9">
    <source>
        <dbReference type="SAM" id="Coils"/>
    </source>
</evidence>
<proteinExistence type="inferred from homology"/>
<keyword evidence="15" id="KW-1185">Reference proteome</keyword>
<evidence type="ECO:0000256" key="5">
    <source>
        <dbReference type="ARBA" id="ARBA00022840"/>
    </source>
</evidence>
<name>A0A177V9M4_9BASI</name>
<evidence type="ECO:0000256" key="8">
    <source>
        <dbReference type="PROSITE-ProRule" id="PRU00283"/>
    </source>
</evidence>
<feature type="compositionally biased region" description="Low complexity" evidence="10">
    <location>
        <begin position="1374"/>
        <end position="1410"/>
    </location>
</feature>
<dbReference type="GO" id="GO:0008017">
    <property type="term" value="F:microtubule binding"/>
    <property type="evidence" value="ECO:0007669"/>
    <property type="project" value="InterPro"/>
</dbReference>
<dbReference type="GO" id="GO:0005524">
    <property type="term" value="F:ATP binding"/>
    <property type="evidence" value="ECO:0007669"/>
    <property type="project" value="UniProtKB-UniRule"/>
</dbReference>
<feature type="region of interest" description="Disordered" evidence="10">
    <location>
        <begin position="1366"/>
        <end position="1444"/>
    </location>
</feature>
<dbReference type="PANTHER" id="PTHR47970:SF12">
    <property type="entry name" value="KINESIN FAMILY MEMBER 11"/>
    <property type="match status" value="1"/>
</dbReference>
<feature type="compositionally biased region" description="Low complexity" evidence="10">
    <location>
        <begin position="17"/>
        <end position="65"/>
    </location>
</feature>
<dbReference type="EMBL" id="CAJHJG010004398">
    <property type="protein sequence ID" value="CAD6940627.1"/>
    <property type="molecule type" value="Genomic_DNA"/>
</dbReference>
<dbReference type="PANTHER" id="PTHR47970">
    <property type="entry name" value="KINESIN-LIKE PROTEIN KIF11"/>
    <property type="match status" value="1"/>
</dbReference>
<dbReference type="InterPro" id="IPR036961">
    <property type="entry name" value="Kinesin_motor_dom_sf"/>
</dbReference>
<dbReference type="InterPro" id="IPR001752">
    <property type="entry name" value="Kinesin_motor_dom"/>
</dbReference>
<dbReference type="PRINTS" id="PR00380">
    <property type="entry name" value="KINESINHEAVY"/>
</dbReference>
<keyword evidence="9" id="KW-0175">Coiled coil</keyword>
<evidence type="ECO:0000259" key="11">
    <source>
        <dbReference type="PROSITE" id="PS50067"/>
    </source>
</evidence>
<keyword evidence="2" id="KW-0963">Cytoplasm</keyword>
<keyword evidence="6 8" id="KW-0505">Motor protein</keyword>
<evidence type="ECO:0000313" key="12">
    <source>
        <dbReference type="EMBL" id="CAD6940627.1"/>
    </source>
</evidence>
<dbReference type="GO" id="GO:0000073">
    <property type="term" value="P:initial mitotic spindle pole body separation"/>
    <property type="evidence" value="ECO:0007669"/>
    <property type="project" value="TreeGrafter"/>
</dbReference>
<dbReference type="SUPFAM" id="SSF52540">
    <property type="entry name" value="P-loop containing nucleoside triphosphate hydrolases"/>
    <property type="match status" value="1"/>
</dbReference>
<keyword evidence="4 8" id="KW-0547">Nucleotide-binding</keyword>
<evidence type="ECO:0000313" key="14">
    <source>
        <dbReference type="Proteomes" id="UP000077671"/>
    </source>
</evidence>
<keyword evidence="3" id="KW-0493">Microtubule</keyword>
<feature type="region of interest" description="Disordered" evidence="10">
    <location>
        <begin position="451"/>
        <end position="493"/>
    </location>
</feature>
<sequence>MASRSNNNPPIAGSASRSLLNRTTAARRTTTTSTAGAANTSVSTVGNTSTLGKRSVASSTSSSDSMPPTARRRLGPGGGPSASSSAGPPPSHSSASLALNQTGGGSGATSSGGPSAAQESSNANIQVAVRVRGRSSPSAPRPSDSCVITEGPRSNTIVISADPLSGSTLGGNTASLLPFASPIKKSASAKSKLGGGGVLGTAGAGGRHADPSGAGKGQEGAGDAGSGHSASSNKKTYNFDHVFGPEADQGMVYQDVVAPILKEVLEGYNCTIFAYGQTGTGKTHTMEGDLSPHPSTGTFATDAGIIPRTLFRLFHILETSGSEFSVRASFVELYNEELRDLLAVEDAGSTAGEEAGASSGKGSGGAGKGKDASGAAGFGASGSNGGMRIYDDAKGRGVVIQGLEEVPMTSAEAGLEILRRGSSKRHIAATNCNSQSSRSHSVFTLTIHHTTTSNLSGSQSTPASSGSSAGSRPITLGKDGKPVPAAPGSAQQGEDVMRIGKLNLVDLAGSENIGRSGAADKRAREAGMINQSLLTLGRVINALVEKQSHIPFRESKLTRLLQESLGGRTKTCIIATVSESRSSIDETLSTLEYATRARSIQNRPEMNARTTRTALLSEYIAENLRLRADLKATRSKNGVFLSQETLETMEGNHARAVREAQASKLECDLADSKIQTMKEQLEQNSAVLARKEEEARSARAEWEKARTECARLGVALDTSRKAEKEEVQLREAYMRSESRVNGVAEGLRGVVEQSTGEVGLLLDKLARKTDVEKKNQTLMSDCYTTVRELVSKLEAQVADFKTNHERFSTGLADSLHAFSSAQENTKDERLENIGDAFKSVQEALADVREGHTVTYERAQDLASQVGRVRETIMTLSQGRTKQFEGFLQAFFQDVRTRQGNFEHAVASSLQALSSQTEELHTGLDRFVEVNEAHVDEVRRVASETVEEHRRMLKADRARLEESVRSERVRAQAAKTAFLQAVQGAADELVGGGLHEYERFAKELDAPIKKRAELVDSFERGHQDALAPVDEQRQLLAQLGKEKEEAQAEEMKTLGAEVDSWNDDLEKRLKTLEKKELVTYQRRCEADVEHEDRQLEEILKSVTEDAEVNKEVLDRAADTMQSGAEGLSDTAKAGLASISLALQQMTNSTASQILSQRKIGVAFLESNAKNLGKVRYQAKDHLQKRALHDVATGSTPRKHGWNYPTEWSTMPSSRTAAMAHVEEHGPGEDTFGFDYSAAPPSQEVEDEAQMKDDIVRETARRAGMTPRFEPEIVDREQNEGTSSTPLRPLSGPAEEMLLRSSSSMMLLTPGRSRRAGRKTSVLAEYEDLGGESPLLGASGGTANKENAMMGGGGMVLSPFPSISDGLFAKGSPIRSSAAGATKKTKSTLSKIASSSSGPGSAAVLPSSPSGSRLLMNNAKGRTSSRRGAGVLGEAGVLRTPPRSGR</sequence>
<reference evidence="13" key="1">
    <citation type="submission" date="2016-04" db="EMBL/GenBank/DDBJ databases">
        <authorList>
            <person name="Nguyen H.D."/>
            <person name="Kesanakurti P."/>
            <person name="Cullis J."/>
            <person name="Levesque C.A."/>
            <person name="Hambleton S."/>
        </authorList>
    </citation>
    <scope>NUCLEOTIDE SEQUENCE</scope>
    <source>
        <strain evidence="13">DAOMC 238032</strain>
    </source>
</reference>
<feature type="compositionally biased region" description="Low complexity" evidence="10">
    <location>
        <begin position="456"/>
        <end position="471"/>
    </location>
</feature>